<evidence type="ECO:0000256" key="3">
    <source>
        <dbReference type="ARBA" id="ARBA00022759"/>
    </source>
</evidence>
<dbReference type="AlphaFoldDB" id="A0A5B8JCS2"/>
<dbReference type="OrthoDB" id="9803119at2"/>
<comment type="subunit">
    <text evidence="9 10">Homodimer, forms a heterotetramer with a Cas2 homodimer.</text>
</comment>
<dbReference type="GO" id="GO:0046872">
    <property type="term" value="F:metal ion binding"/>
    <property type="evidence" value="ECO:0007669"/>
    <property type="project" value="UniProtKB-UniRule"/>
</dbReference>
<keyword evidence="1 10" id="KW-0540">Nuclease</keyword>
<dbReference type="InterPro" id="IPR019855">
    <property type="entry name" value="CRISPR-assoc_Cas1_NMENI"/>
</dbReference>
<keyword evidence="12" id="KW-1185">Reference proteome</keyword>
<keyword evidence="8 10" id="KW-0464">Manganese</keyword>
<comment type="similarity">
    <text evidence="10">Belongs to the CRISPR-associated endonuclease Cas1 family.</text>
</comment>
<evidence type="ECO:0000256" key="1">
    <source>
        <dbReference type="ARBA" id="ARBA00022722"/>
    </source>
</evidence>
<evidence type="ECO:0000256" key="5">
    <source>
        <dbReference type="ARBA" id="ARBA00022842"/>
    </source>
</evidence>
<dbReference type="NCBIfam" id="TIGR03639">
    <property type="entry name" value="cas1_NMENI"/>
    <property type="match status" value="1"/>
</dbReference>
<keyword evidence="4 10" id="KW-0378">Hydrolase</keyword>
<keyword evidence="7 10" id="KW-0238">DNA-binding</keyword>
<evidence type="ECO:0000256" key="7">
    <source>
        <dbReference type="ARBA" id="ARBA00023125"/>
    </source>
</evidence>
<dbReference type="KEGG" id="mans:FRW55_02985"/>
<protein>
    <recommendedName>
        <fullName evidence="10">CRISPR-associated endonuclease Cas1</fullName>
        <ecNumber evidence="10">3.1.-.-</ecNumber>
    </recommendedName>
</protein>
<dbReference type="GO" id="GO:0004520">
    <property type="term" value="F:DNA endonuclease activity"/>
    <property type="evidence" value="ECO:0007669"/>
    <property type="project" value="InterPro"/>
</dbReference>
<dbReference type="Pfam" id="PF01867">
    <property type="entry name" value="Cas_Cas1"/>
    <property type="match status" value="1"/>
</dbReference>
<dbReference type="GO" id="GO:0043571">
    <property type="term" value="P:maintenance of CRISPR repeat elements"/>
    <property type="evidence" value="ECO:0007669"/>
    <property type="project" value="UniProtKB-UniRule"/>
</dbReference>
<keyword evidence="3 10" id="KW-0255">Endonuclease</keyword>
<dbReference type="InterPro" id="IPR050646">
    <property type="entry name" value="Cas1"/>
</dbReference>
<dbReference type="PANTHER" id="PTHR34353">
    <property type="entry name" value="CRISPR-ASSOCIATED ENDONUCLEASE CAS1 1"/>
    <property type="match status" value="1"/>
</dbReference>
<evidence type="ECO:0000313" key="11">
    <source>
        <dbReference type="EMBL" id="QDY87103.1"/>
    </source>
</evidence>
<evidence type="ECO:0000256" key="8">
    <source>
        <dbReference type="ARBA" id="ARBA00023211"/>
    </source>
</evidence>
<proteinExistence type="inferred from homology"/>
<reference evidence="11 12" key="1">
    <citation type="journal article" date="2019" name="Microbiol. Resour. Announc.">
        <title>Complete Genome Sequences of Three Mycoplasma anserisalpingitis (Mycoplasma sp. 1220) Strains.</title>
        <authorList>
            <person name="Grozner D."/>
            <person name="Forro B."/>
            <person name="Kovacs A.B."/>
            <person name="Marton S."/>
            <person name="Banyai K."/>
            <person name="Kreizinger Z."/>
            <person name="Sulyok K.M."/>
            <person name="Gyuranecz M."/>
        </authorList>
    </citation>
    <scope>NUCLEOTIDE SEQUENCE [LARGE SCALE GENOMIC DNA]</scope>
    <source>
        <strain evidence="11 12">ATCC:BAA-2147</strain>
    </source>
</reference>
<comment type="cofactor">
    <cofactor evidence="10">
        <name>Mg(2+)</name>
        <dbReference type="ChEBI" id="CHEBI:18420"/>
    </cofactor>
    <cofactor evidence="10">
        <name>Mn(2+)</name>
        <dbReference type="ChEBI" id="CHEBI:29035"/>
    </cofactor>
</comment>
<accession>A0A5B8JCS2</accession>
<evidence type="ECO:0000256" key="2">
    <source>
        <dbReference type="ARBA" id="ARBA00022723"/>
    </source>
</evidence>
<dbReference type="GO" id="GO:0051607">
    <property type="term" value="P:defense response to virus"/>
    <property type="evidence" value="ECO:0007669"/>
    <property type="project" value="UniProtKB-UniRule"/>
</dbReference>
<dbReference type="Gene3D" id="1.20.120.920">
    <property type="entry name" value="CRISPR-associated endonuclease Cas1, C-terminal domain"/>
    <property type="match status" value="1"/>
</dbReference>
<dbReference type="RefSeq" id="WP_146368666.1">
    <property type="nucleotide sequence ID" value="NZ_CP042295.1"/>
</dbReference>
<evidence type="ECO:0000313" key="12">
    <source>
        <dbReference type="Proteomes" id="UP000318927"/>
    </source>
</evidence>
<organism evidence="11 12">
    <name type="scientific">Mycoplasma anserisalpingitidis</name>
    <dbReference type="NCBI Taxonomy" id="519450"/>
    <lineage>
        <taxon>Bacteria</taxon>
        <taxon>Bacillati</taxon>
        <taxon>Mycoplasmatota</taxon>
        <taxon>Mollicutes</taxon>
        <taxon>Mycoplasmataceae</taxon>
        <taxon>Mycoplasma</taxon>
    </lineage>
</organism>
<keyword evidence="2 10" id="KW-0479">Metal-binding</keyword>
<dbReference type="HAMAP" id="MF_01470">
    <property type="entry name" value="Cas1"/>
    <property type="match status" value="1"/>
</dbReference>
<dbReference type="EMBL" id="CP042295">
    <property type="protein sequence ID" value="QDY87103.1"/>
    <property type="molecule type" value="Genomic_DNA"/>
</dbReference>
<evidence type="ECO:0000256" key="6">
    <source>
        <dbReference type="ARBA" id="ARBA00023118"/>
    </source>
</evidence>
<dbReference type="EC" id="3.1.-.-" evidence="10"/>
<keyword evidence="5 10" id="KW-0460">Magnesium</keyword>
<feature type="binding site" evidence="10">
    <location>
        <position position="205"/>
    </location>
    <ligand>
        <name>Mn(2+)</name>
        <dbReference type="ChEBI" id="CHEBI:29035"/>
    </ligand>
</feature>
<dbReference type="InterPro" id="IPR002729">
    <property type="entry name" value="CRISPR-assoc_Cas1"/>
</dbReference>
<sequence>MKKVIEINLTDYISVFLGNLLIKNQTGRITIPLNQIETIILNNPRCNISVTLISEIVKNDINFIICDQKMMPTASIIRINGNYNNNEFVKQLEWTNDYKYQLWAKIVKLKIQNSFNLLQELNLFEDEEKKKKFLEYRDKVELNDKTNREGHAAKVYFNLLFGQNFNRREENKINIALNYGYSILLSYISRTLISAGLDNRLSIWHNVKVNPLALACDLMEPFRSQVDFLVYKMYVLNKNSEIENFKEALFDLLDLKVSFNGKMSKFQKVISNFIHNFQKMEFQEYIADFIEWDKCE</sequence>
<dbReference type="Gene3D" id="3.100.10.20">
    <property type="entry name" value="CRISPR-associated endonuclease Cas1, N-terminal domain"/>
    <property type="match status" value="1"/>
</dbReference>
<name>A0A5B8JCS2_9MOLU</name>
<feature type="binding site" evidence="10">
    <location>
        <position position="149"/>
    </location>
    <ligand>
        <name>Mn(2+)</name>
        <dbReference type="ChEBI" id="CHEBI:29035"/>
    </ligand>
</feature>
<comment type="function">
    <text evidence="10">CRISPR (clustered regularly interspaced short palindromic repeat), is an adaptive immune system that provides protection against mobile genetic elements (viruses, transposable elements and conjugative plasmids). CRISPR clusters contain spacers, sequences complementary to antecedent mobile elements, and target invading nucleic acids. CRISPR clusters are transcribed and processed into CRISPR RNA (crRNA). Acts as a dsDNA endonuclease. Involved in the integration of spacer DNA into the CRISPR cassette.</text>
</comment>
<keyword evidence="6 10" id="KW-0051">Antiviral defense</keyword>
<evidence type="ECO:0000256" key="9">
    <source>
        <dbReference type="ARBA" id="ARBA00038592"/>
    </source>
</evidence>
<dbReference type="PANTHER" id="PTHR34353:SF2">
    <property type="entry name" value="CRISPR-ASSOCIATED ENDONUCLEASE CAS1 1"/>
    <property type="match status" value="1"/>
</dbReference>
<dbReference type="GO" id="GO:0003677">
    <property type="term" value="F:DNA binding"/>
    <property type="evidence" value="ECO:0007669"/>
    <property type="project" value="UniProtKB-KW"/>
</dbReference>
<evidence type="ECO:0000256" key="4">
    <source>
        <dbReference type="ARBA" id="ARBA00022801"/>
    </source>
</evidence>
<dbReference type="GO" id="GO:0016787">
    <property type="term" value="F:hydrolase activity"/>
    <property type="evidence" value="ECO:0007669"/>
    <property type="project" value="UniProtKB-KW"/>
</dbReference>
<gene>
    <name evidence="10 11" type="primary">cas1</name>
    <name evidence="11" type="ORF">FRW55_02985</name>
</gene>
<dbReference type="Proteomes" id="UP000318927">
    <property type="component" value="Chromosome"/>
</dbReference>
<dbReference type="InterPro" id="IPR042211">
    <property type="entry name" value="CRISPR-assoc_Cas1_N"/>
</dbReference>
<evidence type="ECO:0000256" key="10">
    <source>
        <dbReference type="HAMAP-Rule" id="MF_01470"/>
    </source>
</evidence>
<dbReference type="NCBIfam" id="TIGR00287">
    <property type="entry name" value="cas1"/>
    <property type="match status" value="1"/>
</dbReference>
<dbReference type="InterPro" id="IPR042206">
    <property type="entry name" value="CRISPR-assoc_Cas1_C"/>
</dbReference>
<feature type="binding site" evidence="10">
    <location>
        <position position="220"/>
    </location>
    <ligand>
        <name>Mn(2+)</name>
        <dbReference type="ChEBI" id="CHEBI:29035"/>
    </ligand>
</feature>